<evidence type="ECO:0000313" key="1">
    <source>
        <dbReference type="EMBL" id="MFC5993221.1"/>
    </source>
</evidence>
<dbReference type="Proteomes" id="UP001596302">
    <property type="component" value="Unassembled WGS sequence"/>
</dbReference>
<dbReference type="InterPro" id="IPR009409">
    <property type="entry name" value="DUF1059"/>
</dbReference>
<dbReference type="EMBL" id="JBHSQW010000009">
    <property type="protein sequence ID" value="MFC5993221.1"/>
    <property type="molecule type" value="Genomic_DNA"/>
</dbReference>
<accession>A0ABW1IXN0</accession>
<gene>
    <name evidence="1" type="ORF">ACFQE5_03225</name>
</gene>
<comment type="caution">
    <text evidence="1">The sequence shown here is derived from an EMBL/GenBank/DDBJ whole genome shotgun (WGS) entry which is preliminary data.</text>
</comment>
<reference evidence="2" key="1">
    <citation type="journal article" date="2019" name="Int. J. Syst. Evol. Microbiol.">
        <title>The Global Catalogue of Microorganisms (GCM) 10K type strain sequencing project: providing services to taxonomists for standard genome sequencing and annotation.</title>
        <authorList>
            <consortium name="The Broad Institute Genomics Platform"/>
            <consortium name="The Broad Institute Genome Sequencing Center for Infectious Disease"/>
            <person name="Wu L."/>
            <person name="Ma J."/>
        </authorList>
    </citation>
    <scope>NUCLEOTIDE SEQUENCE [LARGE SCALE GENOMIC DNA]</scope>
    <source>
        <strain evidence="2">CCM 8391</strain>
    </source>
</reference>
<dbReference type="Pfam" id="PF06348">
    <property type="entry name" value="DUF1059"/>
    <property type="match status" value="1"/>
</dbReference>
<sequence>MARKTMDCRTMPSESNCTLTITGEEEEVLRTAVAHAVEVHGHTDNEELRTGLRAALTEAPVLELKPGAFVQVIEFSTSRIQELEEVERGWAEAIGPDRTARWVVQTVDRGEPGRFLQMVAFPDRDSAMANSKHPVTNRFAEKLAQLCDGEPTFRNVDVRRVEVF</sequence>
<name>A0ABW1IXN0_9PSEU</name>
<proteinExistence type="predicted"/>
<dbReference type="RefSeq" id="WP_379582582.1">
    <property type="nucleotide sequence ID" value="NZ_JBHSQW010000009.1"/>
</dbReference>
<organism evidence="1 2">
    <name type="scientific">Pseudonocardia hispaniensis</name>
    <dbReference type="NCBI Taxonomy" id="904933"/>
    <lineage>
        <taxon>Bacteria</taxon>
        <taxon>Bacillati</taxon>
        <taxon>Actinomycetota</taxon>
        <taxon>Actinomycetes</taxon>
        <taxon>Pseudonocardiales</taxon>
        <taxon>Pseudonocardiaceae</taxon>
        <taxon>Pseudonocardia</taxon>
    </lineage>
</organism>
<protein>
    <submittedName>
        <fullName evidence="1">DUF1059 domain-containing protein</fullName>
    </submittedName>
</protein>
<keyword evidence="2" id="KW-1185">Reference proteome</keyword>
<evidence type="ECO:0000313" key="2">
    <source>
        <dbReference type="Proteomes" id="UP001596302"/>
    </source>
</evidence>